<keyword evidence="10 12" id="KW-0472">Membrane</keyword>
<dbReference type="GO" id="GO:1904659">
    <property type="term" value="P:D-glucose transmembrane transport"/>
    <property type="evidence" value="ECO:0007669"/>
    <property type="project" value="TreeGrafter"/>
</dbReference>
<dbReference type="NCBIfam" id="TIGR00826">
    <property type="entry name" value="EIIB_glc"/>
    <property type="match status" value="1"/>
</dbReference>
<dbReference type="Pfam" id="PF00367">
    <property type="entry name" value="PTS_EIIB"/>
    <property type="match status" value="1"/>
</dbReference>
<dbReference type="PANTHER" id="PTHR30009:SF20">
    <property type="entry name" value="PTS SYSTEM GLUCOSE-SPECIFIC EIICB COMPONENT-RELATED"/>
    <property type="match status" value="1"/>
</dbReference>
<evidence type="ECO:0000256" key="6">
    <source>
        <dbReference type="ARBA" id="ARBA00022683"/>
    </source>
</evidence>
<dbReference type="AlphaFoldDB" id="A0AAW9K3F3"/>
<evidence type="ECO:0000313" key="16">
    <source>
        <dbReference type="Proteomes" id="UP001290462"/>
    </source>
</evidence>
<keyword evidence="9 12" id="KW-1133">Transmembrane helix</keyword>
<keyword evidence="2" id="KW-0813">Transport</keyword>
<evidence type="ECO:0000256" key="2">
    <source>
        <dbReference type="ARBA" id="ARBA00022448"/>
    </source>
</evidence>
<feature type="transmembrane region" description="Helical" evidence="12">
    <location>
        <begin position="168"/>
        <end position="193"/>
    </location>
</feature>
<keyword evidence="7 12" id="KW-0812">Transmembrane</keyword>
<dbReference type="InterPro" id="IPR001996">
    <property type="entry name" value="PTS_IIB_1"/>
</dbReference>
<keyword evidence="5 15" id="KW-0808">Transferase</keyword>
<dbReference type="GO" id="GO:0008982">
    <property type="term" value="F:protein-N(PI)-phosphohistidine-sugar phosphotransferase activity"/>
    <property type="evidence" value="ECO:0007669"/>
    <property type="project" value="InterPro"/>
</dbReference>
<comment type="subcellular location">
    <subcellularLocation>
        <location evidence="1">Cell membrane</location>
        <topology evidence="1">Multi-pass membrane protein</topology>
    </subcellularLocation>
</comment>
<evidence type="ECO:0000313" key="15">
    <source>
        <dbReference type="EMBL" id="MDZ5757746.1"/>
    </source>
</evidence>
<dbReference type="InterPro" id="IPR013013">
    <property type="entry name" value="PTS_EIIC_1"/>
</dbReference>
<feature type="domain" description="PTS EIIC type-1" evidence="14">
    <location>
        <begin position="6"/>
        <end position="424"/>
    </location>
</feature>
<dbReference type="NCBIfam" id="NF007509">
    <property type="entry name" value="PRK10110.1"/>
    <property type="match status" value="1"/>
</dbReference>
<feature type="transmembrane region" description="Helical" evidence="12">
    <location>
        <begin position="318"/>
        <end position="341"/>
    </location>
</feature>
<evidence type="ECO:0000256" key="8">
    <source>
        <dbReference type="ARBA" id="ARBA00022777"/>
    </source>
</evidence>
<dbReference type="GO" id="GO:0016301">
    <property type="term" value="F:kinase activity"/>
    <property type="evidence" value="ECO:0007669"/>
    <property type="project" value="UniProtKB-KW"/>
</dbReference>
<name>A0AAW9K3F3_CARML</name>
<evidence type="ECO:0000256" key="5">
    <source>
        <dbReference type="ARBA" id="ARBA00022679"/>
    </source>
</evidence>
<evidence type="ECO:0000256" key="1">
    <source>
        <dbReference type="ARBA" id="ARBA00004651"/>
    </source>
</evidence>
<organism evidence="15 16">
    <name type="scientific">Carnobacterium maltaromaticum</name>
    <name type="common">Carnobacterium piscicola</name>
    <dbReference type="NCBI Taxonomy" id="2751"/>
    <lineage>
        <taxon>Bacteria</taxon>
        <taxon>Bacillati</taxon>
        <taxon>Bacillota</taxon>
        <taxon>Bacilli</taxon>
        <taxon>Lactobacillales</taxon>
        <taxon>Carnobacteriaceae</taxon>
        <taxon>Carnobacterium</taxon>
    </lineage>
</organism>
<dbReference type="GO" id="GO:0090564">
    <property type="term" value="F:protein-phosphocysteine-glucose phosphotransferase system transporter activity"/>
    <property type="evidence" value="ECO:0007669"/>
    <property type="project" value="TreeGrafter"/>
</dbReference>
<feature type="transmembrane region" description="Helical" evidence="12">
    <location>
        <begin position="199"/>
        <end position="222"/>
    </location>
</feature>
<dbReference type="InterPro" id="IPR018113">
    <property type="entry name" value="PTrfase_EIIB_Cys"/>
</dbReference>
<dbReference type="PROSITE" id="PS51103">
    <property type="entry name" value="PTS_EIIC_TYPE_1"/>
    <property type="match status" value="1"/>
</dbReference>
<dbReference type="NCBIfam" id="TIGR02004">
    <property type="entry name" value="PTS-IIBC-malX"/>
    <property type="match status" value="1"/>
</dbReference>
<evidence type="ECO:0000256" key="11">
    <source>
        <dbReference type="PROSITE-ProRule" id="PRU00421"/>
    </source>
</evidence>
<feature type="transmembrane region" description="Helical" evidence="12">
    <location>
        <begin position="133"/>
        <end position="156"/>
    </location>
</feature>
<protein>
    <submittedName>
        <fullName evidence="15">Maltose/glucose-specific PTS transporter subunit IIBC</fullName>
        <ecNumber evidence="15">2.7.1.-</ecNumber>
    </submittedName>
</protein>
<dbReference type="Pfam" id="PF02378">
    <property type="entry name" value="PTS_EIIC"/>
    <property type="match status" value="1"/>
</dbReference>
<sequence>MEKKKFNFWEFFQGLGKTFMLPVALLAFMGLLLGIGSSFSSPSTLETLPFLNQPWLQIIFKFMSTIGGFAFTYLPLLFAMAIPLGLARYEKGVAALSGFVGYVIMNLSINFYLTETGRLADLDNLREAGQGMVMGIQTVEMGVLGGIIVGIIVYLLHSNFYDIQLPDAFAFFGGARFIPIITSLVLAIVGILIPMIWPIFAMAITGIGTLIQKSGIFGPFLFGAGERLLLPFGLHHILVSMIRFTEAGGTEIVNGQSISGALNIFYAQLQSGTPISPAATAFLSQGKMPTFMFGLPAAALAMYQTALPENRHKVKGLLISGVIATFVTGITEPIEFLFLFIAPALYGFHVIMTGLGFMLMALLGVVIGNTDGGILDFIIFGVLQGNYTKWYLVVVAGIIWFVIYYSVFKYVILKFNLKTPGREVLQEDFSEAELTHKKKGKYDGARILAALGGSQNIDSLDNCITRLRLVVKDMTLIDDAELTACGALGVMKLNDTNLQVIIGTQVASVKNQIEKIL</sequence>
<evidence type="ECO:0000259" key="14">
    <source>
        <dbReference type="PROSITE" id="PS51103"/>
    </source>
</evidence>
<evidence type="ECO:0000256" key="3">
    <source>
        <dbReference type="ARBA" id="ARBA00022475"/>
    </source>
</evidence>
<dbReference type="Proteomes" id="UP001290462">
    <property type="component" value="Unassembled WGS sequence"/>
</dbReference>
<feature type="transmembrane region" description="Helical" evidence="12">
    <location>
        <begin position="93"/>
        <end position="113"/>
    </location>
</feature>
<dbReference type="InterPro" id="IPR050429">
    <property type="entry name" value="PTS_Glucose_EIICBA"/>
</dbReference>
<dbReference type="PROSITE" id="PS51098">
    <property type="entry name" value="PTS_EIIB_TYPE_1"/>
    <property type="match status" value="1"/>
</dbReference>
<keyword evidence="4" id="KW-0762">Sugar transport</keyword>
<feature type="transmembrane region" description="Helical" evidence="12">
    <location>
        <begin position="21"/>
        <end position="39"/>
    </location>
</feature>
<feature type="domain" description="PTS EIIB type-1" evidence="13">
    <location>
        <begin position="441"/>
        <end position="517"/>
    </location>
</feature>
<dbReference type="EMBL" id="JAVBVO010000002">
    <property type="protein sequence ID" value="MDZ5757746.1"/>
    <property type="molecule type" value="Genomic_DNA"/>
</dbReference>
<evidence type="ECO:0000256" key="4">
    <source>
        <dbReference type="ARBA" id="ARBA00022597"/>
    </source>
</evidence>
<keyword evidence="8" id="KW-0418">Kinase</keyword>
<dbReference type="FunFam" id="3.30.1360.60:FF:000001">
    <property type="entry name" value="PTS system glucose-specific IIBC component PtsG"/>
    <property type="match status" value="1"/>
</dbReference>
<dbReference type="InterPro" id="IPR036878">
    <property type="entry name" value="Glu_permease_IIB"/>
</dbReference>
<dbReference type="SUPFAM" id="SSF55604">
    <property type="entry name" value="Glucose permease domain IIB"/>
    <property type="match status" value="1"/>
</dbReference>
<evidence type="ECO:0000256" key="7">
    <source>
        <dbReference type="ARBA" id="ARBA00022692"/>
    </source>
</evidence>
<dbReference type="EC" id="2.7.1.-" evidence="15"/>
<feature type="transmembrane region" description="Helical" evidence="12">
    <location>
        <begin position="59"/>
        <end position="81"/>
    </location>
</feature>
<feature type="active site" description="Phosphocysteine intermediate; for EIIB activity" evidence="11">
    <location>
        <position position="463"/>
    </location>
</feature>
<feature type="transmembrane region" description="Helical" evidence="12">
    <location>
        <begin position="290"/>
        <end position="306"/>
    </location>
</feature>
<feature type="transmembrane region" description="Helical" evidence="12">
    <location>
        <begin position="390"/>
        <end position="412"/>
    </location>
</feature>
<evidence type="ECO:0000256" key="9">
    <source>
        <dbReference type="ARBA" id="ARBA00022989"/>
    </source>
</evidence>
<feature type="transmembrane region" description="Helical" evidence="12">
    <location>
        <begin position="348"/>
        <end position="370"/>
    </location>
</feature>
<evidence type="ECO:0000256" key="12">
    <source>
        <dbReference type="SAM" id="Phobius"/>
    </source>
</evidence>
<dbReference type="InterPro" id="IPR011301">
    <property type="entry name" value="PTS_Mal/Glc-sp_IIBC_component"/>
</dbReference>
<dbReference type="PANTHER" id="PTHR30009">
    <property type="entry name" value="CYTOCHROME C-TYPE SYNTHESIS PROTEIN AND PTS TRANSMEMBRANE COMPONENT"/>
    <property type="match status" value="1"/>
</dbReference>
<dbReference type="Gene3D" id="3.30.1360.60">
    <property type="entry name" value="Glucose permease domain IIB"/>
    <property type="match status" value="1"/>
</dbReference>
<reference evidence="15" key="1">
    <citation type="submission" date="2023-08" db="EMBL/GenBank/DDBJ databases">
        <title>Genomic characterization of piscicolin 126 produced by Carnobacterium maltaromaticum CM22 strain isolated from salmon (Salmo salar).</title>
        <authorList>
            <person name="Gonzalez-Gragera E."/>
            <person name="Garcia-Lopez J.D."/>
            <person name="Teso-Perez C."/>
            <person name="Gimenez-Hernandez I."/>
            <person name="Peralta-Sanchez J.M."/>
            <person name="Valdivia E."/>
            <person name="Montalban-Lopez M."/>
            <person name="Martin-Platero A.M."/>
            <person name="Banos A."/>
            <person name="Martinez-Bueno M."/>
        </authorList>
    </citation>
    <scope>NUCLEOTIDE SEQUENCE</scope>
    <source>
        <strain evidence="15">CM22</strain>
    </source>
</reference>
<evidence type="ECO:0000259" key="13">
    <source>
        <dbReference type="PROSITE" id="PS51098"/>
    </source>
</evidence>
<dbReference type="GO" id="GO:0009401">
    <property type="term" value="P:phosphoenolpyruvate-dependent sugar phosphotransferase system"/>
    <property type="evidence" value="ECO:0007669"/>
    <property type="project" value="UniProtKB-KW"/>
</dbReference>
<comment type="caution">
    <text evidence="15">The sequence shown here is derived from an EMBL/GenBank/DDBJ whole genome shotgun (WGS) entry which is preliminary data.</text>
</comment>
<dbReference type="CDD" id="cd00212">
    <property type="entry name" value="PTS_IIB_glc"/>
    <property type="match status" value="1"/>
</dbReference>
<keyword evidence="3" id="KW-1003">Cell membrane</keyword>
<dbReference type="InterPro" id="IPR003352">
    <property type="entry name" value="PTS_EIIC"/>
</dbReference>
<evidence type="ECO:0000256" key="10">
    <source>
        <dbReference type="ARBA" id="ARBA00023136"/>
    </source>
</evidence>
<dbReference type="GO" id="GO:0005886">
    <property type="term" value="C:plasma membrane"/>
    <property type="evidence" value="ECO:0007669"/>
    <property type="project" value="UniProtKB-SubCell"/>
</dbReference>
<keyword evidence="6" id="KW-0598">Phosphotransferase system</keyword>
<accession>A0AAW9K3F3</accession>
<dbReference type="PROSITE" id="PS01035">
    <property type="entry name" value="PTS_EIIB_TYPE_1_CYS"/>
    <property type="match status" value="1"/>
</dbReference>
<gene>
    <name evidence="15" type="primary">malX</name>
    <name evidence="15" type="ORF">RAK27_03660</name>
</gene>
<proteinExistence type="predicted"/>